<feature type="transmembrane region" description="Helical" evidence="1">
    <location>
        <begin position="6"/>
        <end position="23"/>
    </location>
</feature>
<dbReference type="OrthoDB" id="2390014at2"/>
<evidence type="ECO:0000313" key="3">
    <source>
        <dbReference type="Proteomes" id="UP000199300"/>
    </source>
</evidence>
<dbReference type="AlphaFoldDB" id="A0A1H8I981"/>
<proteinExistence type="predicted"/>
<accession>A0A1H8I981</accession>
<dbReference type="Proteomes" id="UP000199300">
    <property type="component" value="Unassembled WGS sequence"/>
</dbReference>
<keyword evidence="1" id="KW-1133">Transmembrane helix</keyword>
<protein>
    <submittedName>
        <fullName evidence="2">Uncharacterized protein</fullName>
    </submittedName>
</protein>
<keyword evidence="1" id="KW-0812">Transmembrane</keyword>
<evidence type="ECO:0000313" key="2">
    <source>
        <dbReference type="EMBL" id="SEN64438.1"/>
    </source>
</evidence>
<dbReference type="STRING" id="872970.SAMN04488134_101545"/>
<keyword evidence="1" id="KW-0472">Membrane</keyword>
<gene>
    <name evidence="2" type="ORF">SAMN04488134_101545</name>
</gene>
<reference evidence="2 3" key="1">
    <citation type="submission" date="2016-10" db="EMBL/GenBank/DDBJ databases">
        <authorList>
            <person name="de Groot N.N."/>
        </authorList>
    </citation>
    <scope>NUCLEOTIDE SEQUENCE [LARGE SCALE GENOMIC DNA]</scope>
    <source>
        <strain evidence="2 3">CGMCC 1.10434</strain>
    </source>
</reference>
<name>A0A1H8I981_9BACI</name>
<keyword evidence="3" id="KW-1185">Reference proteome</keyword>
<organism evidence="2 3">
    <name type="scientific">Amphibacillus marinus</name>
    <dbReference type="NCBI Taxonomy" id="872970"/>
    <lineage>
        <taxon>Bacteria</taxon>
        <taxon>Bacillati</taxon>
        <taxon>Bacillota</taxon>
        <taxon>Bacilli</taxon>
        <taxon>Bacillales</taxon>
        <taxon>Bacillaceae</taxon>
        <taxon>Amphibacillus</taxon>
    </lineage>
</organism>
<evidence type="ECO:0000256" key="1">
    <source>
        <dbReference type="SAM" id="Phobius"/>
    </source>
</evidence>
<sequence length="85" mass="9660">MMKKVLWVSGIVVGSSVVTYLTLNKQQRNTMTNWVTTAKKKMKLKHRQGFPIEQAGDPIGDHLENANMVSEGSQYGVNYYNEIKQ</sequence>
<dbReference type="EMBL" id="FODJ01000001">
    <property type="protein sequence ID" value="SEN64438.1"/>
    <property type="molecule type" value="Genomic_DNA"/>
</dbReference>